<feature type="transmembrane region" description="Helical" evidence="1">
    <location>
        <begin position="118"/>
        <end position="136"/>
    </location>
</feature>
<keyword evidence="1" id="KW-1133">Transmembrane helix</keyword>
<protein>
    <submittedName>
        <fullName evidence="3">Uncharacterized protein</fullName>
    </submittedName>
</protein>
<evidence type="ECO:0000256" key="1">
    <source>
        <dbReference type="SAM" id="Phobius"/>
    </source>
</evidence>
<reference evidence="3" key="1">
    <citation type="submission" date="2022-11" db="UniProtKB">
        <authorList>
            <consortium name="WormBaseParasite"/>
        </authorList>
    </citation>
    <scope>IDENTIFICATION</scope>
</reference>
<accession>A0A915E279</accession>
<keyword evidence="1" id="KW-0812">Transmembrane</keyword>
<proteinExistence type="predicted"/>
<sequence>MDSAFATSVEPKDEISVTDLQVTTSQSTVSDWFTEISSNWIADTTNTLSSLSTIPTPYEEINTDLVTSQYKTGMPSTSSDVRASTPPLLRPLQHINVVLFQPARDDFSLMLRIIEKRLLAFFILVGPLGLPYAAALHPNGFGGVEWRAFFCRRAEEALSRSKRSIPRL</sequence>
<dbReference type="AlphaFoldDB" id="A0A915E279"/>
<organism evidence="2 3">
    <name type="scientific">Ditylenchus dipsaci</name>
    <dbReference type="NCBI Taxonomy" id="166011"/>
    <lineage>
        <taxon>Eukaryota</taxon>
        <taxon>Metazoa</taxon>
        <taxon>Ecdysozoa</taxon>
        <taxon>Nematoda</taxon>
        <taxon>Chromadorea</taxon>
        <taxon>Rhabditida</taxon>
        <taxon>Tylenchina</taxon>
        <taxon>Tylenchomorpha</taxon>
        <taxon>Sphaerularioidea</taxon>
        <taxon>Anguinidae</taxon>
        <taxon>Anguininae</taxon>
        <taxon>Ditylenchus</taxon>
    </lineage>
</organism>
<dbReference type="WBParaSite" id="jg25695">
    <property type="protein sequence ID" value="jg25695"/>
    <property type="gene ID" value="jg25695"/>
</dbReference>
<evidence type="ECO:0000313" key="3">
    <source>
        <dbReference type="WBParaSite" id="jg25695"/>
    </source>
</evidence>
<keyword evidence="1" id="KW-0472">Membrane</keyword>
<name>A0A915E279_9BILA</name>
<evidence type="ECO:0000313" key="2">
    <source>
        <dbReference type="Proteomes" id="UP000887574"/>
    </source>
</evidence>
<keyword evidence="2" id="KW-1185">Reference proteome</keyword>
<dbReference type="Proteomes" id="UP000887574">
    <property type="component" value="Unplaced"/>
</dbReference>